<dbReference type="EMBL" id="LAZR01006753">
    <property type="protein sequence ID" value="KKM89865.1"/>
    <property type="molecule type" value="Genomic_DNA"/>
</dbReference>
<gene>
    <name evidence="1" type="ORF">LCGC14_1244240</name>
</gene>
<protein>
    <submittedName>
        <fullName evidence="1">Uncharacterized protein</fullName>
    </submittedName>
</protein>
<feature type="non-terminal residue" evidence="1">
    <location>
        <position position="109"/>
    </location>
</feature>
<dbReference type="AlphaFoldDB" id="A0A0F9NM80"/>
<name>A0A0F9NM80_9ZZZZ</name>
<sequence>MMSLQYIQQMSDEAAVKAAEEGLEPLALWPSDCEPPFRFPNIGSMDPEGFEKVEDLFVDHSGFGSPGEAALTGEEFSEKLLAMVKASEVTLFAAITETGQFQLYVTVYR</sequence>
<proteinExistence type="predicted"/>
<organism evidence="1">
    <name type="scientific">marine sediment metagenome</name>
    <dbReference type="NCBI Taxonomy" id="412755"/>
    <lineage>
        <taxon>unclassified sequences</taxon>
        <taxon>metagenomes</taxon>
        <taxon>ecological metagenomes</taxon>
    </lineage>
</organism>
<accession>A0A0F9NM80</accession>
<evidence type="ECO:0000313" key="1">
    <source>
        <dbReference type="EMBL" id="KKM89865.1"/>
    </source>
</evidence>
<comment type="caution">
    <text evidence="1">The sequence shown here is derived from an EMBL/GenBank/DDBJ whole genome shotgun (WGS) entry which is preliminary data.</text>
</comment>
<reference evidence="1" key="1">
    <citation type="journal article" date="2015" name="Nature">
        <title>Complex archaea that bridge the gap between prokaryotes and eukaryotes.</title>
        <authorList>
            <person name="Spang A."/>
            <person name="Saw J.H."/>
            <person name="Jorgensen S.L."/>
            <person name="Zaremba-Niedzwiedzka K."/>
            <person name="Martijn J."/>
            <person name="Lind A.E."/>
            <person name="van Eijk R."/>
            <person name="Schleper C."/>
            <person name="Guy L."/>
            <person name="Ettema T.J."/>
        </authorList>
    </citation>
    <scope>NUCLEOTIDE SEQUENCE</scope>
</reference>